<evidence type="ECO:0000256" key="1">
    <source>
        <dbReference type="SAM" id="Phobius"/>
    </source>
</evidence>
<proteinExistence type="predicted"/>
<keyword evidence="1" id="KW-1133">Transmembrane helix</keyword>
<dbReference type="AlphaFoldDB" id="A0A1W1B9M0"/>
<evidence type="ECO:0000313" key="2">
    <source>
        <dbReference type="EMBL" id="SFV50157.1"/>
    </source>
</evidence>
<reference evidence="2" key="1">
    <citation type="submission" date="2016-10" db="EMBL/GenBank/DDBJ databases">
        <authorList>
            <person name="de Groot N.N."/>
        </authorList>
    </citation>
    <scope>NUCLEOTIDE SEQUENCE</scope>
</reference>
<protein>
    <submittedName>
        <fullName evidence="2">Membrane protein</fullName>
    </submittedName>
</protein>
<gene>
    <name evidence="2" type="ORF">MNB_SV-6-439</name>
</gene>
<keyword evidence="1" id="KW-0472">Membrane</keyword>
<name>A0A1W1B9M0_9ZZZZ</name>
<feature type="transmembrane region" description="Helical" evidence="1">
    <location>
        <begin position="179"/>
        <end position="201"/>
    </location>
</feature>
<dbReference type="EMBL" id="FPHC01000006">
    <property type="protein sequence ID" value="SFV50157.1"/>
    <property type="molecule type" value="Genomic_DNA"/>
</dbReference>
<organism evidence="2">
    <name type="scientific">hydrothermal vent metagenome</name>
    <dbReference type="NCBI Taxonomy" id="652676"/>
    <lineage>
        <taxon>unclassified sequences</taxon>
        <taxon>metagenomes</taxon>
        <taxon>ecological metagenomes</taxon>
    </lineage>
</organism>
<keyword evidence="1" id="KW-0812">Transmembrane</keyword>
<sequence length="209" mass="23168">MKQARVGFALLVLLLSSLLNATHFIKNDLTNSKASNIIEDIGNELSSKTGVYAYVVATNEKFPVGFNLVEYSKRYDSNMSKPFVLLIFAPNALITTKSEASGRVGVITSSPDIKKMYDVNDVKDATIDVVAAKDKNSKKDKYTIGIVQGYSELADQIASSKGVKMTKTIPNETKVIIKYLKYLVFLGSAMVLWIFVIRPIVVRIRYGKK</sequence>
<accession>A0A1W1B9M0</accession>